<proteinExistence type="predicted"/>
<comment type="caution">
    <text evidence="1">The sequence shown here is derived from an EMBL/GenBank/DDBJ whole genome shotgun (WGS) entry which is preliminary data.</text>
</comment>
<name>A0A9P7R6L4_9PEZI</name>
<keyword evidence="2" id="KW-1185">Reference proteome</keyword>
<protein>
    <submittedName>
        <fullName evidence="1">Uncharacterized protein</fullName>
    </submittedName>
</protein>
<accession>A0A9P7R6L4</accession>
<reference evidence="1" key="1">
    <citation type="submission" date="2021-05" db="EMBL/GenBank/DDBJ databases">
        <title>Comparative genomics of three Colletotrichum scovillei strains and genetic complementation revealed genes involved fungal growth and virulence on chili pepper.</title>
        <authorList>
            <person name="Hsieh D.-K."/>
            <person name="Chuang S.-C."/>
            <person name="Chen C.-Y."/>
            <person name="Chao Y.-T."/>
            <person name="Lu M.-Y.J."/>
            <person name="Lee M.-H."/>
            <person name="Shih M.-C."/>
        </authorList>
    </citation>
    <scope>NUCLEOTIDE SEQUENCE</scope>
    <source>
        <strain evidence="1">Coll-153</strain>
    </source>
</reference>
<evidence type="ECO:0000313" key="1">
    <source>
        <dbReference type="EMBL" id="KAG7048709.1"/>
    </source>
</evidence>
<sequence length="69" mass="7958">MTPRAADLFSVGPSYVFGLHYFRNVIAWSHQETQLVFMSVSVQSCETNISVRKPVRQWAQEAVGKWTRK</sequence>
<dbReference type="AlphaFoldDB" id="A0A9P7R6L4"/>
<gene>
    <name evidence="1" type="ORF">JMJ77_014343</name>
</gene>
<dbReference type="EMBL" id="JAESDN010000006">
    <property type="protein sequence ID" value="KAG7048709.1"/>
    <property type="molecule type" value="Genomic_DNA"/>
</dbReference>
<evidence type="ECO:0000313" key="2">
    <source>
        <dbReference type="Proteomes" id="UP000699042"/>
    </source>
</evidence>
<organism evidence="1 2">
    <name type="scientific">Colletotrichum scovillei</name>
    <dbReference type="NCBI Taxonomy" id="1209932"/>
    <lineage>
        <taxon>Eukaryota</taxon>
        <taxon>Fungi</taxon>
        <taxon>Dikarya</taxon>
        <taxon>Ascomycota</taxon>
        <taxon>Pezizomycotina</taxon>
        <taxon>Sordariomycetes</taxon>
        <taxon>Hypocreomycetidae</taxon>
        <taxon>Glomerellales</taxon>
        <taxon>Glomerellaceae</taxon>
        <taxon>Colletotrichum</taxon>
        <taxon>Colletotrichum acutatum species complex</taxon>
    </lineage>
</organism>
<dbReference type="Proteomes" id="UP000699042">
    <property type="component" value="Unassembled WGS sequence"/>
</dbReference>